<organism evidence="6 7">
    <name type="scientific">Halobellus clavatus</name>
    <dbReference type="NCBI Taxonomy" id="660517"/>
    <lineage>
        <taxon>Archaea</taxon>
        <taxon>Methanobacteriati</taxon>
        <taxon>Methanobacteriota</taxon>
        <taxon>Stenosarchaea group</taxon>
        <taxon>Halobacteria</taxon>
        <taxon>Halobacteriales</taxon>
        <taxon>Haloferacaceae</taxon>
        <taxon>Halobellus</taxon>
    </lineage>
</organism>
<dbReference type="InterPro" id="IPR050707">
    <property type="entry name" value="HTH_MetabolicPath_Reg"/>
</dbReference>
<dbReference type="AlphaFoldDB" id="A0A1H3IDV7"/>
<dbReference type="SUPFAM" id="SSF55781">
    <property type="entry name" value="GAF domain-like"/>
    <property type="match status" value="1"/>
</dbReference>
<keyword evidence="1" id="KW-0805">Transcription regulation</keyword>
<dbReference type="Pfam" id="PF01614">
    <property type="entry name" value="IclR_C"/>
    <property type="match status" value="1"/>
</dbReference>
<dbReference type="InterPro" id="IPR029016">
    <property type="entry name" value="GAF-like_dom_sf"/>
</dbReference>
<evidence type="ECO:0000259" key="5">
    <source>
        <dbReference type="PROSITE" id="PS51078"/>
    </source>
</evidence>
<dbReference type="Proteomes" id="UP000199170">
    <property type="component" value="Unassembled WGS sequence"/>
</dbReference>
<keyword evidence="2" id="KW-0238">DNA-binding</keyword>
<dbReference type="Pfam" id="PF09339">
    <property type="entry name" value="HTH_IclR"/>
    <property type="match status" value="1"/>
</dbReference>
<evidence type="ECO:0000313" key="6">
    <source>
        <dbReference type="EMBL" id="SDY25920.1"/>
    </source>
</evidence>
<name>A0A1H3IDV7_9EURY</name>
<dbReference type="InterPro" id="IPR036388">
    <property type="entry name" value="WH-like_DNA-bd_sf"/>
</dbReference>
<dbReference type="PANTHER" id="PTHR30136:SF35">
    <property type="entry name" value="HTH-TYPE TRANSCRIPTIONAL REGULATOR RV1719"/>
    <property type="match status" value="1"/>
</dbReference>
<dbReference type="Gene3D" id="1.10.10.10">
    <property type="entry name" value="Winged helix-like DNA-binding domain superfamily/Winged helix DNA-binding domain"/>
    <property type="match status" value="1"/>
</dbReference>
<evidence type="ECO:0000256" key="2">
    <source>
        <dbReference type="ARBA" id="ARBA00023125"/>
    </source>
</evidence>
<dbReference type="Gene3D" id="3.30.450.40">
    <property type="match status" value="1"/>
</dbReference>
<dbReference type="PANTHER" id="PTHR30136">
    <property type="entry name" value="HELIX-TURN-HELIX TRANSCRIPTIONAL REGULATOR, ICLR FAMILY"/>
    <property type="match status" value="1"/>
</dbReference>
<proteinExistence type="predicted"/>
<dbReference type="InterPro" id="IPR005471">
    <property type="entry name" value="Tscrpt_reg_IclR_N"/>
</dbReference>
<dbReference type="PROSITE" id="PS51078">
    <property type="entry name" value="ICLR_ED"/>
    <property type="match status" value="1"/>
</dbReference>
<keyword evidence="7" id="KW-1185">Reference proteome</keyword>
<dbReference type="EMBL" id="FNPB01000009">
    <property type="protein sequence ID" value="SDY25920.1"/>
    <property type="molecule type" value="Genomic_DNA"/>
</dbReference>
<evidence type="ECO:0000259" key="4">
    <source>
        <dbReference type="PROSITE" id="PS51077"/>
    </source>
</evidence>
<dbReference type="PROSITE" id="PS51077">
    <property type="entry name" value="HTH_ICLR"/>
    <property type="match status" value="1"/>
</dbReference>
<reference evidence="7" key="1">
    <citation type="submission" date="2016-10" db="EMBL/GenBank/DDBJ databases">
        <authorList>
            <person name="Varghese N."/>
            <person name="Submissions S."/>
        </authorList>
    </citation>
    <scope>NUCLEOTIDE SEQUENCE [LARGE SCALE GENOMIC DNA]</scope>
    <source>
        <strain evidence="7">CGMCC 1.10118</strain>
    </source>
</reference>
<sequence>MTDDTGIRVNALETTNSIIQALDELNGARVTELAAHLDRPQSVVHNHLTTLKQLEYVVQNGNQYQLGLRFLKFGERVRHRSTLYNFATSEVQKLAAESGELITLLTEEHGRGIYLDIGQGSQDIEYPAIAGARTYLHCSATGKSILAHLPEEDVDAIIDTHGLPAQSSNTITDRAELYDQLETIRERGLAFDMEEFREGMRSVGKPILLQDGTPIGALSIAGPVHRMKDDRLREEMPELLRQSVNVVELNLNDPNIQ</sequence>
<protein>
    <submittedName>
        <fullName evidence="6">Transcriptional regulator, IclR family</fullName>
    </submittedName>
</protein>
<feature type="domain" description="IclR-ED" evidence="5">
    <location>
        <begin position="69"/>
        <end position="253"/>
    </location>
</feature>
<dbReference type="RefSeq" id="WP_089768163.1">
    <property type="nucleotide sequence ID" value="NZ_FNPB01000009.1"/>
</dbReference>
<evidence type="ECO:0000313" key="7">
    <source>
        <dbReference type="Proteomes" id="UP000199170"/>
    </source>
</evidence>
<dbReference type="OrthoDB" id="14763at2157"/>
<dbReference type="SMART" id="SM00346">
    <property type="entry name" value="HTH_ICLR"/>
    <property type="match status" value="1"/>
</dbReference>
<evidence type="ECO:0000256" key="3">
    <source>
        <dbReference type="ARBA" id="ARBA00023163"/>
    </source>
</evidence>
<feature type="domain" description="HTH iclR-type" evidence="4">
    <location>
        <begin position="9"/>
        <end position="68"/>
    </location>
</feature>
<dbReference type="InterPro" id="IPR014757">
    <property type="entry name" value="Tscrpt_reg_IclR_C"/>
</dbReference>
<accession>A0A1H3IDV7</accession>
<dbReference type="GO" id="GO:0045892">
    <property type="term" value="P:negative regulation of DNA-templated transcription"/>
    <property type="evidence" value="ECO:0007669"/>
    <property type="project" value="TreeGrafter"/>
</dbReference>
<evidence type="ECO:0000256" key="1">
    <source>
        <dbReference type="ARBA" id="ARBA00023015"/>
    </source>
</evidence>
<gene>
    <name evidence="6" type="ORF">SAMN04487946_109147</name>
</gene>
<dbReference type="GO" id="GO:0003677">
    <property type="term" value="F:DNA binding"/>
    <property type="evidence" value="ECO:0007669"/>
    <property type="project" value="UniProtKB-KW"/>
</dbReference>
<keyword evidence="3" id="KW-0804">Transcription</keyword>
<dbReference type="GO" id="GO:0003700">
    <property type="term" value="F:DNA-binding transcription factor activity"/>
    <property type="evidence" value="ECO:0007669"/>
    <property type="project" value="TreeGrafter"/>
</dbReference>
<dbReference type="SUPFAM" id="SSF46785">
    <property type="entry name" value="Winged helix' DNA-binding domain"/>
    <property type="match status" value="1"/>
</dbReference>
<dbReference type="InterPro" id="IPR036390">
    <property type="entry name" value="WH_DNA-bd_sf"/>
</dbReference>